<dbReference type="EMBL" id="BDGG01000016">
    <property type="protein sequence ID" value="GAV08123.1"/>
    <property type="molecule type" value="Genomic_DNA"/>
</dbReference>
<accession>A0A1D1W5N3</accession>
<keyword evidence="2" id="KW-1185">Reference proteome</keyword>
<reference evidence="1 2" key="1">
    <citation type="journal article" date="2016" name="Nat. Commun.">
        <title>Extremotolerant tardigrade genome and improved radiotolerance of human cultured cells by tardigrade-unique protein.</title>
        <authorList>
            <person name="Hashimoto T."/>
            <person name="Horikawa D.D."/>
            <person name="Saito Y."/>
            <person name="Kuwahara H."/>
            <person name="Kozuka-Hata H."/>
            <person name="Shin-I T."/>
            <person name="Minakuchi Y."/>
            <person name="Ohishi K."/>
            <person name="Motoyama A."/>
            <person name="Aizu T."/>
            <person name="Enomoto A."/>
            <person name="Kondo K."/>
            <person name="Tanaka S."/>
            <person name="Hara Y."/>
            <person name="Koshikawa S."/>
            <person name="Sagara H."/>
            <person name="Miura T."/>
            <person name="Yokobori S."/>
            <person name="Miyagawa K."/>
            <person name="Suzuki Y."/>
            <person name="Kubo T."/>
            <person name="Oyama M."/>
            <person name="Kohara Y."/>
            <person name="Fujiyama A."/>
            <person name="Arakawa K."/>
            <person name="Katayama T."/>
            <person name="Toyoda A."/>
            <person name="Kunieda T."/>
        </authorList>
    </citation>
    <scope>NUCLEOTIDE SEQUENCE [LARGE SCALE GENOMIC DNA]</scope>
    <source>
        <strain evidence="1 2">YOKOZUNA-1</strain>
    </source>
</reference>
<dbReference type="AlphaFoldDB" id="A0A1D1W5N3"/>
<dbReference type="Proteomes" id="UP000186922">
    <property type="component" value="Unassembled WGS sequence"/>
</dbReference>
<protein>
    <submittedName>
        <fullName evidence="1">Uncharacterized protein</fullName>
    </submittedName>
</protein>
<comment type="caution">
    <text evidence="1">The sequence shown here is derived from an EMBL/GenBank/DDBJ whole genome shotgun (WGS) entry which is preliminary data.</text>
</comment>
<organism evidence="1 2">
    <name type="scientific">Ramazzottius varieornatus</name>
    <name type="common">Water bear</name>
    <name type="synonym">Tardigrade</name>
    <dbReference type="NCBI Taxonomy" id="947166"/>
    <lineage>
        <taxon>Eukaryota</taxon>
        <taxon>Metazoa</taxon>
        <taxon>Ecdysozoa</taxon>
        <taxon>Tardigrada</taxon>
        <taxon>Eutardigrada</taxon>
        <taxon>Parachela</taxon>
        <taxon>Hypsibioidea</taxon>
        <taxon>Ramazzottiidae</taxon>
        <taxon>Ramazzottius</taxon>
    </lineage>
</organism>
<name>A0A1D1W5N3_RAMVA</name>
<gene>
    <name evidence="1" type="primary">RvY_17863-1</name>
    <name evidence="1" type="synonym">RvY_17863.1</name>
    <name evidence="1" type="ORF">RvY_17863</name>
</gene>
<proteinExistence type="predicted"/>
<sequence>MSTSLRSLTVRQINQGKLEKKTAQAFSTSSFVLIRPALPVLPPVDAKLHAGYRYKCWKL</sequence>
<evidence type="ECO:0000313" key="2">
    <source>
        <dbReference type="Proteomes" id="UP000186922"/>
    </source>
</evidence>
<evidence type="ECO:0000313" key="1">
    <source>
        <dbReference type="EMBL" id="GAV08123.1"/>
    </source>
</evidence>